<dbReference type="EC" id="3.5.2.2" evidence="8"/>
<evidence type="ECO:0000256" key="8">
    <source>
        <dbReference type="ARBA" id="ARBA00039113"/>
    </source>
</evidence>
<evidence type="ECO:0000256" key="1">
    <source>
        <dbReference type="ARBA" id="ARBA00001947"/>
    </source>
</evidence>
<dbReference type="PANTHER" id="PTHR11647:SF65">
    <property type="entry name" value="DIHYDROPYRIMIDINASE 1"/>
    <property type="match status" value="1"/>
</dbReference>
<feature type="domain" description="Amidohydrolase-related" evidence="10">
    <location>
        <begin position="50"/>
        <end position="442"/>
    </location>
</feature>
<dbReference type="OrthoDB" id="10258955at2759"/>
<organism evidence="11 12">
    <name type="scientific">Caenorhabditis bovis</name>
    <dbReference type="NCBI Taxonomy" id="2654633"/>
    <lineage>
        <taxon>Eukaryota</taxon>
        <taxon>Metazoa</taxon>
        <taxon>Ecdysozoa</taxon>
        <taxon>Nematoda</taxon>
        <taxon>Chromadorea</taxon>
        <taxon>Rhabditida</taxon>
        <taxon>Rhabditina</taxon>
        <taxon>Rhabditomorpha</taxon>
        <taxon>Rhabditoidea</taxon>
        <taxon>Rhabditidae</taxon>
        <taxon>Peloderinae</taxon>
        <taxon>Caenorhabditis</taxon>
    </lineage>
</organism>
<dbReference type="GO" id="GO:0005829">
    <property type="term" value="C:cytosol"/>
    <property type="evidence" value="ECO:0007669"/>
    <property type="project" value="TreeGrafter"/>
</dbReference>
<dbReference type="AlphaFoldDB" id="A0A8S1EY71"/>
<evidence type="ECO:0000259" key="10">
    <source>
        <dbReference type="Pfam" id="PF01979"/>
    </source>
</evidence>
<dbReference type="EMBL" id="CADEPM010000007">
    <property type="protein sequence ID" value="CAB3408668.1"/>
    <property type="molecule type" value="Genomic_DNA"/>
</dbReference>
<dbReference type="SUPFAM" id="SSF51556">
    <property type="entry name" value="Metallo-dependent hydrolases"/>
    <property type="match status" value="1"/>
</dbReference>
<dbReference type="InterPro" id="IPR050378">
    <property type="entry name" value="Metallo-dep_Hydrolases_sf"/>
</dbReference>
<comment type="PTM">
    <text evidence="9">Carbamylation allows a single lysine to coordinate two divalent metal cations.</text>
</comment>
<dbReference type="GO" id="GO:0046872">
    <property type="term" value="F:metal ion binding"/>
    <property type="evidence" value="ECO:0007669"/>
    <property type="project" value="UniProtKB-KW"/>
</dbReference>
<dbReference type="Gene3D" id="2.30.40.10">
    <property type="entry name" value="Urease, subunit C, domain 1"/>
    <property type="match status" value="1"/>
</dbReference>
<dbReference type="InterPro" id="IPR011778">
    <property type="entry name" value="Hydantoinase/dihydroPyrase"/>
</dbReference>
<comment type="similarity">
    <text evidence="2">Belongs to the metallo-dependent hydrolases superfamily. Hydantoinase/dihydropyrimidinase family.</text>
</comment>
<proteinExistence type="inferred from homology"/>
<reference evidence="11 12" key="1">
    <citation type="submission" date="2020-04" db="EMBL/GenBank/DDBJ databases">
        <authorList>
            <person name="Laetsch R D."/>
            <person name="Stevens L."/>
            <person name="Kumar S."/>
            <person name="Blaxter L. M."/>
        </authorList>
    </citation>
    <scope>NUCLEOTIDE SEQUENCE [LARGE SCALE GENOMIC DNA]</scope>
</reference>
<dbReference type="InterPro" id="IPR006680">
    <property type="entry name" value="Amidohydro-rel"/>
</dbReference>
<dbReference type="GO" id="GO:0006208">
    <property type="term" value="P:pyrimidine nucleobase catabolic process"/>
    <property type="evidence" value="ECO:0007669"/>
    <property type="project" value="TreeGrafter"/>
</dbReference>
<evidence type="ECO:0000256" key="9">
    <source>
        <dbReference type="PIRSR" id="PIRSR611778-50"/>
    </source>
</evidence>
<evidence type="ECO:0000256" key="3">
    <source>
        <dbReference type="ARBA" id="ARBA00011881"/>
    </source>
</evidence>
<comment type="catalytic activity">
    <reaction evidence="7">
        <text>5,6-dihydrouracil + H2O = 3-(carbamoylamino)propanoate + H(+)</text>
        <dbReference type="Rhea" id="RHEA:16121"/>
        <dbReference type="ChEBI" id="CHEBI:11892"/>
        <dbReference type="ChEBI" id="CHEBI:15377"/>
        <dbReference type="ChEBI" id="CHEBI:15378"/>
        <dbReference type="ChEBI" id="CHEBI:15901"/>
        <dbReference type="EC" id="3.5.2.2"/>
    </reaction>
</comment>
<evidence type="ECO:0000256" key="7">
    <source>
        <dbReference type="ARBA" id="ARBA00036696"/>
    </source>
</evidence>
<keyword evidence="4" id="KW-0479">Metal-binding</keyword>
<dbReference type="CDD" id="cd01314">
    <property type="entry name" value="D-HYD"/>
    <property type="match status" value="1"/>
</dbReference>
<dbReference type="SUPFAM" id="SSF51338">
    <property type="entry name" value="Composite domain of metallo-dependent hydrolases"/>
    <property type="match status" value="2"/>
</dbReference>
<sequence>MPILIRNGTIVNDDQIFKSDVRVHDGTIVEIAPTLTPIDGEEIVDATDRLVIPGGIDPHTHMQMPYMGEVTKDDFLSGTQAAVAGGTTMIIDFCCPNHRNGESLMDGYKKWRSWADPKVVCDYGLSVAITMWRPETAEQMAIITSKEYGVNSFKFYMAYEGTLMVRDDELYRGMQECAKLRALPRVHAENGMVIKEREKDLLAIGVTGPEGHTQARPEEIEAEATNRACTLAQQANCPLYVVHVMTRGAAAVISQHRSQGNVVFGEPIAAGLALDGSHYYHEDWLHAARYVMSPPLSRDPTTPELLMKLIAAGELHLIGTDNCTYDCRQKSLGKGDFTKIPNGINGVEDRMSIVWEKGVHSGLIDPMRYVAVTSTTAAKIFNIYPKKGRIAVGSDADIVVFNPNKTRKISKNTHHHNLDFNIFEGIECHGVPEVTISRGRIVWANGQLHTTPGAGKFVHLPVNSPIVYGSYEKRAEVSTSFF</sequence>
<dbReference type="PANTHER" id="PTHR11647">
    <property type="entry name" value="HYDRANTOINASE/DIHYDROPYRIMIDINASE FAMILY MEMBER"/>
    <property type="match status" value="1"/>
</dbReference>
<protein>
    <recommendedName>
        <fullName evidence="8">dihydropyrimidinase</fullName>
        <ecNumber evidence="8">3.5.2.2</ecNumber>
    </recommendedName>
</protein>
<evidence type="ECO:0000256" key="2">
    <source>
        <dbReference type="ARBA" id="ARBA00008829"/>
    </source>
</evidence>
<dbReference type="InterPro" id="IPR032466">
    <property type="entry name" value="Metal_Hydrolase"/>
</dbReference>
<dbReference type="Proteomes" id="UP000494206">
    <property type="component" value="Unassembled WGS sequence"/>
</dbReference>
<keyword evidence="5" id="KW-0378">Hydrolase</keyword>
<evidence type="ECO:0000256" key="4">
    <source>
        <dbReference type="ARBA" id="ARBA00022723"/>
    </source>
</evidence>
<evidence type="ECO:0000256" key="6">
    <source>
        <dbReference type="ARBA" id="ARBA00022833"/>
    </source>
</evidence>
<gene>
    <name evidence="11" type="ORF">CBOVIS_LOCUS10418</name>
</gene>
<dbReference type="Gene3D" id="3.20.20.140">
    <property type="entry name" value="Metal-dependent hydrolases"/>
    <property type="match status" value="1"/>
</dbReference>
<feature type="modified residue" description="N6-carboxylysine" evidence="9">
    <location>
        <position position="154"/>
    </location>
</feature>
<accession>A0A8S1EY71</accession>
<keyword evidence="12" id="KW-1185">Reference proteome</keyword>
<dbReference type="GO" id="GO:0004157">
    <property type="term" value="F:dihydropyrimidinase activity"/>
    <property type="evidence" value="ECO:0007669"/>
    <property type="project" value="UniProtKB-EC"/>
</dbReference>
<name>A0A8S1EY71_9PELO</name>
<dbReference type="Pfam" id="PF01979">
    <property type="entry name" value="Amidohydro_1"/>
    <property type="match status" value="1"/>
</dbReference>
<comment type="caution">
    <text evidence="11">The sequence shown here is derived from an EMBL/GenBank/DDBJ whole genome shotgun (WGS) entry which is preliminary data.</text>
</comment>
<comment type="subunit">
    <text evidence="3">Homotetramer.</text>
</comment>
<dbReference type="NCBIfam" id="TIGR02033">
    <property type="entry name" value="D-hydantoinase"/>
    <property type="match status" value="1"/>
</dbReference>
<evidence type="ECO:0000313" key="12">
    <source>
        <dbReference type="Proteomes" id="UP000494206"/>
    </source>
</evidence>
<dbReference type="FunFam" id="3.20.20.140:FF:000001">
    <property type="entry name" value="Dihydropyrimidinase like 3"/>
    <property type="match status" value="1"/>
</dbReference>
<evidence type="ECO:0000313" key="11">
    <source>
        <dbReference type="EMBL" id="CAB3408668.1"/>
    </source>
</evidence>
<comment type="cofactor">
    <cofactor evidence="1">
        <name>Zn(2+)</name>
        <dbReference type="ChEBI" id="CHEBI:29105"/>
    </cofactor>
</comment>
<evidence type="ECO:0000256" key="5">
    <source>
        <dbReference type="ARBA" id="ARBA00022801"/>
    </source>
</evidence>
<keyword evidence="6" id="KW-0862">Zinc</keyword>
<dbReference type="InterPro" id="IPR011059">
    <property type="entry name" value="Metal-dep_hydrolase_composite"/>
</dbReference>